<keyword evidence="2" id="KW-0067">ATP-binding</keyword>
<dbReference type="InterPro" id="IPR010488">
    <property type="entry name" value="Zeta_toxin_domain"/>
</dbReference>
<dbReference type="PANTHER" id="PTHR39206:SF1">
    <property type="entry name" value="SLL8004 PROTEIN"/>
    <property type="match status" value="1"/>
</dbReference>
<evidence type="ECO:0000259" key="3">
    <source>
        <dbReference type="Pfam" id="PF06414"/>
    </source>
</evidence>
<keyword evidence="1" id="KW-0547">Nucleotide-binding</keyword>
<dbReference type="Gene3D" id="3.40.50.300">
    <property type="entry name" value="P-loop containing nucleotide triphosphate hydrolases"/>
    <property type="match status" value="1"/>
</dbReference>
<dbReference type="EMBL" id="JAATJH010000003">
    <property type="protein sequence ID" value="NJC26939.1"/>
    <property type="molecule type" value="Genomic_DNA"/>
</dbReference>
<gene>
    <name evidence="4" type="ORF">GGR27_002449</name>
</gene>
<protein>
    <submittedName>
        <fullName evidence="4">ABC-type ATPase</fullName>
    </submittedName>
</protein>
<dbReference type="RefSeq" id="WP_168037690.1">
    <property type="nucleotide sequence ID" value="NZ_JAATJH010000003.1"/>
</dbReference>
<keyword evidence="5" id="KW-1185">Reference proteome</keyword>
<dbReference type="PANTHER" id="PTHR39206">
    <property type="entry name" value="SLL8004 PROTEIN"/>
    <property type="match status" value="1"/>
</dbReference>
<evidence type="ECO:0000313" key="4">
    <source>
        <dbReference type="EMBL" id="NJC26939.1"/>
    </source>
</evidence>
<comment type="caution">
    <text evidence="4">The sequence shown here is derived from an EMBL/GenBank/DDBJ whole genome shotgun (WGS) entry which is preliminary data.</text>
</comment>
<evidence type="ECO:0000313" key="5">
    <source>
        <dbReference type="Proteomes" id="UP000770785"/>
    </source>
</evidence>
<dbReference type="SUPFAM" id="SSF52540">
    <property type="entry name" value="P-loop containing nucleoside triphosphate hydrolases"/>
    <property type="match status" value="1"/>
</dbReference>
<reference evidence="4 5" key="1">
    <citation type="submission" date="2020-03" db="EMBL/GenBank/DDBJ databases">
        <title>Genomic Encyclopedia of Type Strains, Phase IV (KMG-IV): sequencing the most valuable type-strain genomes for metagenomic binning, comparative biology and taxonomic classification.</title>
        <authorList>
            <person name="Goeker M."/>
        </authorList>
    </citation>
    <scope>NUCLEOTIDE SEQUENCE [LARGE SCALE GENOMIC DNA]</scope>
    <source>
        <strain evidence="4 5">DSM 105096</strain>
    </source>
</reference>
<sequence length="194" mass="21940">MDKQPVLTIVAGANGSGKTTFAVPYTKQYGIQFINADALTKQFESRGEPNAMMKGGRAFFRLLDQALTKLEDVCIETTLSGTYTTKVVTRAQKSGYEVQMIYIFLDNAQMCVDRVTLRVKKGGHHVPIDDITRRYYRSIANFRDNFIKVADVWFLYYNGLERHTLIAQKGANGIDIIDAAKYDYLQNIETDVSN</sequence>
<dbReference type="Pfam" id="PF06414">
    <property type="entry name" value="Zeta_toxin"/>
    <property type="match status" value="1"/>
</dbReference>
<name>A0ABX0XDH1_9BACT</name>
<dbReference type="InterPro" id="IPR027417">
    <property type="entry name" value="P-loop_NTPase"/>
</dbReference>
<evidence type="ECO:0000256" key="1">
    <source>
        <dbReference type="ARBA" id="ARBA00022741"/>
    </source>
</evidence>
<accession>A0ABX0XDH1</accession>
<evidence type="ECO:0000256" key="2">
    <source>
        <dbReference type="ARBA" id="ARBA00022840"/>
    </source>
</evidence>
<feature type="domain" description="Zeta toxin" evidence="3">
    <location>
        <begin position="2"/>
        <end position="142"/>
    </location>
</feature>
<proteinExistence type="predicted"/>
<dbReference type="Proteomes" id="UP000770785">
    <property type="component" value="Unassembled WGS sequence"/>
</dbReference>
<organism evidence="4 5">
    <name type="scientific">Neolewinella antarctica</name>
    <dbReference type="NCBI Taxonomy" id="442734"/>
    <lineage>
        <taxon>Bacteria</taxon>
        <taxon>Pseudomonadati</taxon>
        <taxon>Bacteroidota</taxon>
        <taxon>Saprospiria</taxon>
        <taxon>Saprospirales</taxon>
        <taxon>Lewinellaceae</taxon>
        <taxon>Neolewinella</taxon>
    </lineage>
</organism>